<keyword evidence="15" id="KW-1015">Disulfide bond</keyword>
<dbReference type="OrthoDB" id="10264956at2759"/>
<evidence type="ECO:0000256" key="18">
    <source>
        <dbReference type="ARBA" id="ARBA00039106"/>
    </source>
</evidence>
<keyword evidence="7" id="KW-0328">Glycosyltransferase</keyword>
<evidence type="ECO:0000256" key="27">
    <source>
        <dbReference type="ARBA" id="ARBA00052027"/>
    </source>
</evidence>
<evidence type="ECO:0000256" key="25">
    <source>
        <dbReference type="ARBA" id="ARBA00043816"/>
    </source>
</evidence>
<evidence type="ECO:0000256" key="20">
    <source>
        <dbReference type="ARBA" id="ARBA00042448"/>
    </source>
</evidence>
<dbReference type="Ensembl" id="ENSOANT00000048548.1">
    <property type="protein sequence ID" value="ENSOANP00000038428.1"/>
    <property type="gene ID" value="ENSOANG00000050842.1"/>
</dbReference>
<dbReference type="GO" id="GO:0032580">
    <property type="term" value="C:Golgi cisterna membrane"/>
    <property type="evidence" value="ECO:0007669"/>
    <property type="project" value="UniProtKB-SubCell"/>
</dbReference>
<keyword evidence="13" id="KW-0443">Lipid metabolism</keyword>
<keyword evidence="6" id="KW-0964">Secreted</keyword>
<dbReference type="PANTHER" id="PTHR46032:SF5">
    <property type="entry name" value="ST3 BETA-GALACTOSIDE ALPHA-2,3-SIALYLTRANSFERASE 8"/>
    <property type="match status" value="1"/>
</dbReference>
<evidence type="ECO:0000256" key="13">
    <source>
        <dbReference type="ARBA" id="ARBA00023098"/>
    </source>
</evidence>
<dbReference type="Proteomes" id="UP000002279">
    <property type="component" value="Unplaced"/>
</dbReference>
<comment type="catalytic activity">
    <reaction evidence="23">
        <text>a ganglioside GA1 (d18:1(4E)) + CMP-N-acetyl-beta-neuraminate = a ganglioside GM1b (d18:1(4E)) + CMP + H(+)</text>
        <dbReference type="Rhea" id="RHEA:47560"/>
        <dbReference type="ChEBI" id="CHEBI:15378"/>
        <dbReference type="ChEBI" id="CHEBI:27938"/>
        <dbReference type="ChEBI" id="CHEBI:57812"/>
        <dbReference type="ChEBI" id="CHEBI:60377"/>
        <dbReference type="ChEBI" id="CHEBI:78568"/>
    </reaction>
    <physiologicalReaction direction="left-to-right" evidence="23">
        <dbReference type="Rhea" id="RHEA:47561"/>
    </physiologicalReaction>
</comment>
<dbReference type="FunFam" id="3.90.1480.20:FF:000002">
    <property type="entry name" value="CMP-N-acetylneuraminate-beta-galactosamide- alpha-2,3-sialyltransferase 2"/>
    <property type="match status" value="1"/>
</dbReference>
<evidence type="ECO:0000256" key="15">
    <source>
        <dbReference type="ARBA" id="ARBA00023157"/>
    </source>
</evidence>
<evidence type="ECO:0000256" key="3">
    <source>
        <dbReference type="ARBA" id="ARBA00004922"/>
    </source>
</evidence>
<keyword evidence="14" id="KW-0472">Membrane</keyword>
<dbReference type="GO" id="GO:0047288">
    <property type="term" value="F:beta-D-galactosyl-(1-&gt;3)-N-acetyl-beta-D-galactosaminide alpha-2,3- sialyltransferase"/>
    <property type="evidence" value="ECO:0007669"/>
    <property type="project" value="UniProtKB-EC"/>
</dbReference>
<evidence type="ECO:0000256" key="2">
    <source>
        <dbReference type="ARBA" id="ARBA00004613"/>
    </source>
</evidence>
<evidence type="ECO:0000256" key="35">
    <source>
        <dbReference type="SAM" id="SignalP"/>
    </source>
</evidence>
<organism evidence="36 37">
    <name type="scientific">Ornithorhynchus anatinus</name>
    <name type="common">Duckbill platypus</name>
    <dbReference type="NCBI Taxonomy" id="9258"/>
    <lineage>
        <taxon>Eukaryota</taxon>
        <taxon>Metazoa</taxon>
        <taxon>Chordata</taxon>
        <taxon>Craniata</taxon>
        <taxon>Vertebrata</taxon>
        <taxon>Euteleostomi</taxon>
        <taxon>Mammalia</taxon>
        <taxon>Monotremata</taxon>
        <taxon>Ornithorhynchidae</taxon>
        <taxon>Ornithorhynchus</taxon>
    </lineage>
</organism>
<dbReference type="GO" id="GO:0097503">
    <property type="term" value="P:sialylation"/>
    <property type="evidence" value="ECO:0000318"/>
    <property type="project" value="GO_Central"/>
</dbReference>
<feature type="disulfide bond" evidence="34">
    <location>
        <begin position="111"/>
        <end position="250"/>
    </location>
</feature>
<dbReference type="CDD" id="cd23966">
    <property type="entry name" value="GT29_ST3GAL1_2"/>
    <property type="match status" value="1"/>
</dbReference>
<comment type="catalytic activity">
    <reaction evidence="24">
        <text>a ganglioside GM1 (d18:1(4E)) + CMP-N-acetyl-beta-neuraminate = a ganglioside GD1a (d18:1(4E)) + CMP + H(+)</text>
        <dbReference type="Rhea" id="RHEA:18021"/>
        <dbReference type="ChEBI" id="CHEBI:15378"/>
        <dbReference type="ChEBI" id="CHEBI:57812"/>
        <dbReference type="ChEBI" id="CHEBI:60377"/>
        <dbReference type="ChEBI" id="CHEBI:77709"/>
        <dbReference type="ChEBI" id="CHEBI:78445"/>
        <dbReference type="EC" id="2.4.3.2"/>
    </reaction>
    <physiologicalReaction direction="left-to-right" evidence="24">
        <dbReference type="Rhea" id="RHEA:18022"/>
    </physiologicalReaction>
</comment>
<evidence type="ECO:0000256" key="24">
    <source>
        <dbReference type="ARBA" id="ARBA00043773"/>
    </source>
</evidence>
<dbReference type="AlphaFoldDB" id="A0A6I8NCF0"/>
<dbReference type="InterPro" id="IPR001675">
    <property type="entry name" value="Glyco_trans_29"/>
</dbReference>
<comment type="catalytic activity">
    <reaction evidence="27">
        <text>a globoside GalGb4Cer + CMP-N-acetyl-beta-neuraminate = a globoside MSGG + CMP + H(+)</text>
        <dbReference type="Rhea" id="RHEA:65372"/>
        <dbReference type="ChEBI" id="CHEBI:15378"/>
        <dbReference type="ChEBI" id="CHEBI:57812"/>
        <dbReference type="ChEBI" id="CHEBI:60377"/>
        <dbReference type="ChEBI" id="CHEBI:140623"/>
        <dbReference type="ChEBI" id="CHEBI:140691"/>
    </reaction>
    <physiologicalReaction direction="left-to-right" evidence="27">
        <dbReference type="Rhea" id="RHEA:65373"/>
    </physiologicalReaction>
</comment>
<evidence type="ECO:0000256" key="33">
    <source>
        <dbReference type="PIRSR" id="PIRSR005557-1"/>
    </source>
</evidence>
<evidence type="ECO:0000256" key="34">
    <source>
        <dbReference type="PIRSR" id="PIRSR005557-2"/>
    </source>
</evidence>
<evidence type="ECO:0000256" key="1">
    <source>
        <dbReference type="ARBA" id="ARBA00004447"/>
    </source>
</evidence>
<dbReference type="PIRSF" id="PIRSF005557">
    <property type="entry name" value="Sialyl_trans"/>
    <property type="match status" value="1"/>
</dbReference>
<evidence type="ECO:0000256" key="30">
    <source>
        <dbReference type="ARBA" id="ARBA00081228"/>
    </source>
</evidence>
<evidence type="ECO:0000256" key="23">
    <source>
        <dbReference type="ARBA" id="ARBA00043673"/>
    </source>
</evidence>
<dbReference type="EC" id="2.4.3.2" evidence="18"/>
<accession>A0A6I8NCF0</accession>
<dbReference type="InterPro" id="IPR051757">
    <property type="entry name" value="Beta-gal_alpha2-3_sialyltrans"/>
</dbReference>
<comment type="similarity">
    <text evidence="5">Belongs to the glycosyltransferase 29 family.</text>
</comment>
<evidence type="ECO:0000256" key="17">
    <source>
        <dbReference type="ARBA" id="ARBA00036292"/>
    </source>
</evidence>
<evidence type="ECO:0000256" key="21">
    <source>
        <dbReference type="ARBA" id="ARBA00042990"/>
    </source>
</evidence>
<keyword evidence="10" id="KW-0735">Signal-anchor</keyword>
<keyword evidence="11" id="KW-1133">Transmembrane helix</keyword>
<comment type="catalytic activity">
    <reaction evidence="17">
        <text>a beta-D-galactosyl-(1-&gt;3)-N-acetyl-alpha-D-galactosaminyl derivative + CMP-N-acetyl-beta-neuraminate = an N-acetyl-alpha-neuraminyl-(2-&gt;3)-beta-D-galactosyl-(1-&gt;3)-N-acetyl-alpha-D-galactosaminyl derivative + CMP + H(+)</text>
        <dbReference type="Rhea" id="RHEA:21616"/>
        <dbReference type="ChEBI" id="CHEBI:15378"/>
        <dbReference type="ChEBI" id="CHEBI:57812"/>
        <dbReference type="ChEBI" id="CHEBI:60377"/>
        <dbReference type="ChEBI" id="CHEBI:133470"/>
        <dbReference type="ChEBI" id="CHEBI:139596"/>
        <dbReference type="EC" id="2.4.3.4"/>
    </reaction>
    <physiologicalReaction direction="left-to-right" evidence="17">
        <dbReference type="Rhea" id="RHEA:21617"/>
    </physiologicalReaction>
</comment>
<keyword evidence="16" id="KW-0325">Glycoprotein</keyword>
<feature type="binding site" evidence="33">
    <location>
        <position position="116"/>
    </location>
    <ligand>
        <name>substrate</name>
    </ligand>
</feature>
<feature type="binding site" evidence="33">
    <location>
        <position position="285"/>
    </location>
    <ligand>
        <name>substrate</name>
    </ligand>
</feature>
<evidence type="ECO:0000256" key="12">
    <source>
        <dbReference type="ARBA" id="ARBA00023034"/>
    </source>
</evidence>
<keyword evidence="37" id="KW-1185">Reference proteome</keyword>
<proteinExistence type="inferred from homology"/>
<evidence type="ECO:0000256" key="26">
    <source>
        <dbReference type="ARBA" id="ARBA00047509"/>
    </source>
</evidence>
<feature type="binding site" evidence="33">
    <location>
        <position position="139"/>
    </location>
    <ligand>
        <name>substrate</name>
    </ligand>
</feature>
<feature type="binding site" evidence="33">
    <location>
        <position position="268"/>
    </location>
    <ligand>
        <name>substrate</name>
    </ligand>
</feature>
<evidence type="ECO:0000256" key="32">
    <source>
        <dbReference type="ARBA" id="ARBA00082805"/>
    </source>
</evidence>
<dbReference type="InParanoid" id="A0A6I8NCF0"/>
<dbReference type="GO" id="GO:0006629">
    <property type="term" value="P:lipid metabolic process"/>
    <property type="evidence" value="ECO:0007669"/>
    <property type="project" value="UniProtKB-KW"/>
</dbReference>
<evidence type="ECO:0000256" key="7">
    <source>
        <dbReference type="ARBA" id="ARBA00022676"/>
    </source>
</evidence>
<feature type="binding site" evidence="33">
    <location>
        <position position="259"/>
    </location>
    <ligand>
        <name>substrate</name>
    </ligand>
</feature>
<comment type="catalytic activity">
    <reaction evidence="25">
        <text>a ganglioside GA1 + CMP-N-acetyl-beta-neuraminate = a ganglioside GM1b + CMP + H(+)</text>
        <dbReference type="Rhea" id="RHEA:48244"/>
        <dbReference type="ChEBI" id="CHEBI:15378"/>
        <dbReference type="ChEBI" id="CHEBI:57812"/>
        <dbReference type="ChEBI" id="CHEBI:60377"/>
        <dbReference type="ChEBI" id="CHEBI:88069"/>
        <dbReference type="ChEBI" id="CHEBI:90151"/>
    </reaction>
    <physiologicalReaction direction="left-to-right" evidence="25">
        <dbReference type="Rhea" id="RHEA:48245"/>
    </physiologicalReaction>
</comment>
<dbReference type="GO" id="GO:0003836">
    <property type="term" value="F:beta-galactoside (CMP) alpha-2,3-sialyltransferase activity"/>
    <property type="evidence" value="ECO:0000318"/>
    <property type="project" value="GO_Central"/>
</dbReference>
<keyword evidence="9" id="KW-0812">Transmembrane</keyword>
<evidence type="ECO:0000256" key="9">
    <source>
        <dbReference type="ARBA" id="ARBA00022692"/>
    </source>
</evidence>
<evidence type="ECO:0000313" key="37">
    <source>
        <dbReference type="Proteomes" id="UP000002279"/>
    </source>
</evidence>
<evidence type="ECO:0000256" key="5">
    <source>
        <dbReference type="ARBA" id="ARBA00006003"/>
    </source>
</evidence>
<name>A0A6I8NCF0_ORNAN</name>
<evidence type="ECO:0000256" key="31">
    <source>
        <dbReference type="ARBA" id="ARBA00081332"/>
    </source>
</evidence>
<dbReference type="KEGG" id="oaa:114806166"/>
<evidence type="ECO:0000256" key="22">
    <source>
        <dbReference type="ARBA" id="ARBA00042991"/>
    </source>
</evidence>
<feature type="binding site" evidence="33">
    <location>
        <position position="235"/>
    </location>
    <ligand>
        <name>substrate</name>
    </ligand>
</feature>
<feature type="signal peptide" evidence="35">
    <location>
        <begin position="1"/>
        <end position="26"/>
    </location>
</feature>
<comment type="pathway">
    <text evidence="4">Glycolipid biosynthesis.</text>
</comment>
<evidence type="ECO:0000256" key="8">
    <source>
        <dbReference type="ARBA" id="ARBA00022679"/>
    </source>
</evidence>
<keyword evidence="35" id="KW-0732">Signal</keyword>
<dbReference type="GeneID" id="114806166"/>
<comment type="subcellular location">
    <subcellularLocation>
        <location evidence="1">Golgi apparatus</location>
        <location evidence="1">Golgi stack membrane</location>
        <topology evidence="1">Single-pass type II membrane protein</topology>
    </subcellularLocation>
    <subcellularLocation>
        <location evidence="2">Secreted</location>
    </subcellularLocation>
</comment>
<dbReference type="Pfam" id="PF00777">
    <property type="entry name" value="Glyco_transf_29"/>
    <property type="match status" value="1"/>
</dbReference>
<evidence type="ECO:0000256" key="14">
    <source>
        <dbReference type="ARBA" id="ARBA00023136"/>
    </source>
</evidence>
<dbReference type="Gene3D" id="3.90.1480.20">
    <property type="entry name" value="Glycosyl transferase family 29"/>
    <property type="match status" value="1"/>
</dbReference>
<dbReference type="RefSeq" id="XP_028905378.1">
    <property type="nucleotide sequence ID" value="XM_029049545.1"/>
</dbReference>
<dbReference type="InterPro" id="IPR012163">
    <property type="entry name" value="Sialyl_trans"/>
</dbReference>
<feature type="chain" id="PRO_5026214024" description="CMP-N-acetylneuraminate-beta-galactosamide-alpha-2,3-sialyltransferase 2" evidence="35">
    <location>
        <begin position="27"/>
        <end position="307"/>
    </location>
</feature>
<feature type="binding site" evidence="33">
    <location>
        <position position="199"/>
    </location>
    <ligand>
        <name>substrate</name>
    </ligand>
</feature>
<evidence type="ECO:0000256" key="11">
    <source>
        <dbReference type="ARBA" id="ARBA00022989"/>
    </source>
</evidence>
<comment type="catalytic activity">
    <reaction evidence="26">
        <text>ganglioside GM1 (d18:1(4E)/18:0) + CMP-N-acetyl-beta-neuraminate = ganglioside GD1a (18:1(4E)/18:0) + CMP + H(+)</text>
        <dbReference type="Rhea" id="RHEA:48248"/>
        <dbReference type="ChEBI" id="CHEBI:15378"/>
        <dbReference type="ChEBI" id="CHEBI:57812"/>
        <dbReference type="ChEBI" id="CHEBI:60377"/>
        <dbReference type="ChEBI" id="CHEBI:73110"/>
        <dbReference type="ChEBI" id="CHEBI:90153"/>
    </reaction>
    <physiologicalReaction direction="left-to-right" evidence="26">
        <dbReference type="Rhea" id="RHEA:48249"/>
    </physiologicalReaction>
</comment>
<dbReference type="GO" id="GO:0016020">
    <property type="term" value="C:membrane"/>
    <property type="evidence" value="ECO:0000318"/>
    <property type="project" value="GO_Central"/>
</dbReference>
<comment type="pathway">
    <text evidence="3">Protein modification; protein glycosylation.</text>
</comment>
<gene>
    <name evidence="36" type="primary">LOC114806166</name>
</gene>
<evidence type="ECO:0000256" key="19">
    <source>
        <dbReference type="ARBA" id="ARBA00039107"/>
    </source>
</evidence>
<keyword evidence="8" id="KW-0808">Transferase</keyword>
<dbReference type="GeneTree" id="ENSGT00940000156356"/>
<dbReference type="OMA" id="IHDNWTQ"/>
<evidence type="ECO:0000256" key="6">
    <source>
        <dbReference type="ARBA" id="ARBA00022525"/>
    </source>
</evidence>
<comment type="subunit">
    <text evidence="28">Homodimer; disulfide-linked. Homodimer formation occurs in the endoplasmic reticulum.</text>
</comment>
<reference evidence="36" key="2">
    <citation type="submission" date="2025-09" db="UniProtKB">
        <authorList>
            <consortium name="Ensembl"/>
        </authorList>
    </citation>
    <scope>IDENTIFICATION</scope>
    <source>
        <strain evidence="36">Glennie</strain>
    </source>
</reference>
<evidence type="ECO:0000256" key="10">
    <source>
        <dbReference type="ARBA" id="ARBA00022968"/>
    </source>
</evidence>
<sequence length="307" mass="34314">MRRQRRVPGALCLGAAVLCLWLAARRRPPGPRPCPCPCLRQPGSPWFDARFEPAAEPLLAPDASLPASVLRWWSRLQGRGNRTEFEEAKRRLFAVIPAPRLPDVSPACHTCAVVGNSGNLLGSGHGPAIDRHRSVFRMNRAPVRGFERDVGQRTSVLLLYPESARDLPPDARLLLLPLKSQDLTWAAGALTTGGLQRTYRRVRSRIRADKEKALVLSPAFLKYIHDRWVERQGRYPSTGLVALLFALHTCDQVSVFGFGADPHGNWHHYWEKNRHAGAFRRTGVHSATAEAGLIRRLRREGKVTVFA</sequence>
<dbReference type="InterPro" id="IPR038578">
    <property type="entry name" value="GT29-like_sf"/>
</dbReference>
<dbReference type="EC" id="2.4.3.4" evidence="19"/>
<evidence type="ECO:0000256" key="28">
    <source>
        <dbReference type="ARBA" id="ARBA00062545"/>
    </source>
</evidence>
<evidence type="ECO:0000256" key="4">
    <source>
        <dbReference type="ARBA" id="ARBA00004934"/>
    </source>
</evidence>
<dbReference type="Bgee" id="ENSOANG00000050842">
    <property type="expression patterns" value="Expressed in liver and 7 other cell types or tissues"/>
</dbReference>
<keyword evidence="12" id="KW-0333">Golgi apparatus</keyword>
<dbReference type="PANTHER" id="PTHR46032">
    <property type="entry name" value="ALPHA-2,3-SIALYLTRANSFERASE ST3GAL I ISOFORM X1"/>
    <property type="match status" value="1"/>
</dbReference>
<evidence type="ECO:0000313" key="36">
    <source>
        <dbReference type="Ensembl" id="ENSOANP00000038428.1"/>
    </source>
</evidence>
<reference evidence="36" key="1">
    <citation type="submission" date="2025-08" db="UniProtKB">
        <authorList>
            <consortium name="Ensembl"/>
        </authorList>
    </citation>
    <scope>IDENTIFICATION</scope>
    <source>
        <strain evidence="36">Glennie</strain>
    </source>
</reference>
<protein>
    <recommendedName>
        <fullName evidence="29">CMP-N-acetylneuraminate-beta-galactosamide-alpha-2,3-sialyltransferase 2</fullName>
        <ecNumber evidence="18">2.4.3.2</ecNumber>
        <ecNumber evidence="19">2.4.3.4</ecNumber>
    </recommendedName>
    <alternativeName>
        <fullName evidence="22">Gal-NAc6S</fullName>
    </alternativeName>
    <alternativeName>
        <fullName evidence="20">Gal-beta-1,3-GalNAc-alpha-2,3-sialyltransferase</fullName>
    </alternativeName>
    <alternativeName>
        <fullName evidence="21">Monosialoganglioside sialyltransferase</fullName>
    </alternativeName>
    <alternativeName>
        <fullName evidence="30">ST3Gal II</fullName>
    </alternativeName>
    <alternativeName>
        <fullName evidence="31">ST3GalA.2</fullName>
    </alternativeName>
    <alternativeName>
        <fullName evidence="32">Sialyltransferase 4B</fullName>
    </alternativeName>
</protein>
<evidence type="ECO:0000256" key="16">
    <source>
        <dbReference type="ARBA" id="ARBA00023180"/>
    </source>
</evidence>
<feature type="binding site" evidence="33">
    <location>
        <position position="239"/>
    </location>
    <ligand>
        <name>substrate</name>
    </ligand>
</feature>
<evidence type="ECO:0000256" key="29">
    <source>
        <dbReference type="ARBA" id="ARBA00072809"/>
    </source>
</evidence>
<dbReference type="GO" id="GO:0005576">
    <property type="term" value="C:extracellular region"/>
    <property type="evidence" value="ECO:0007669"/>
    <property type="project" value="UniProtKB-SubCell"/>
</dbReference>
<feature type="binding site" evidence="33">
    <location>
        <position position="77"/>
    </location>
    <ligand>
        <name>substrate</name>
    </ligand>
</feature>